<keyword evidence="5" id="KW-0539">Nucleus</keyword>
<reference evidence="10" key="1">
    <citation type="submission" date="2025-08" db="UniProtKB">
        <authorList>
            <consortium name="RefSeq"/>
        </authorList>
    </citation>
    <scope>IDENTIFICATION</scope>
</reference>
<keyword evidence="4" id="KW-0862">Zinc</keyword>
<evidence type="ECO:0000256" key="3">
    <source>
        <dbReference type="ARBA" id="ARBA00022771"/>
    </source>
</evidence>
<evidence type="ECO:0000256" key="5">
    <source>
        <dbReference type="ARBA" id="ARBA00023242"/>
    </source>
</evidence>
<dbReference type="CTD" id="100537559"/>
<feature type="region of interest" description="Disordered" evidence="7">
    <location>
        <begin position="624"/>
        <end position="769"/>
    </location>
</feature>
<dbReference type="PROSITE" id="PS00028">
    <property type="entry name" value="ZINC_FINGER_C2H2_1"/>
    <property type="match status" value="3"/>
</dbReference>
<evidence type="ECO:0000313" key="9">
    <source>
        <dbReference type="Proteomes" id="UP000515152"/>
    </source>
</evidence>
<feature type="domain" description="C2H2-type" evidence="8">
    <location>
        <begin position="336"/>
        <end position="363"/>
    </location>
</feature>
<proteinExistence type="predicted"/>
<keyword evidence="2" id="KW-0479">Metal-binding</keyword>
<dbReference type="SUPFAM" id="SSF57667">
    <property type="entry name" value="beta-beta-alpha zinc fingers"/>
    <property type="match status" value="1"/>
</dbReference>
<keyword evidence="9" id="KW-1185">Reference proteome</keyword>
<dbReference type="GO" id="GO:0070050">
    <property type="term" value="P:neuron cellular homeostasis"/>
    <property type="evidence" value="ECO:0007669"/>
    <property type="project" value="Ensembl"/>
</dbReference>
<dbReference type="GO" id="GO:0040029">
    <property type="term" value="P:epigenetic regulation of gene expression"/>
    <property type="evidence" value="ECO:0007669"/>
    <property type="project" value="Ensembl"/>
</dbReference>
<dbReference type="SMART" id="SM00355">
    <property type="entry name" value="ZnF_C2H2"/>
    <property type="match status" value="9"/>
</dbReference>
<dbReference type="Pfam" id="PF23015">
    <property type="entry name" value="zf-WIZ"/>
    <property type="match status" value="1"/>
</dbReference>
<dbReference type="FunFam" id="3.30.160.60:FF:000409">
    <property type="entry name" value="zinc finger protein 644 isoform X1"/>
    <property type="match status" value="1"/>
</dbReference>
<evidence type="ECO:0000256" key="1">
    <source>
        <dbReference type="ARBA" id="ARBA00004123"/>
    </source>
</evidence>
<evidence type="ECO:0000259" key="8">
    <source>
        <dbReference type="PROSITE" id="PS50157"/>
    </source>
</evidence>
<dbReference type="InterPro" id="IPR055125">
    <property type="entry name" value="Wiz_C_Znf"/>
</dbReference>
<gene>
    <name evidence="10" type="primary">znf644b</name>
</gene>
<feature type="compositionally biased region" description="Basic and acidic residues" evidence="7">
    <location>
        <begin position="666"/>
        <end position="698"/>
    </location>
</feature>
<feature type="region of interest" description="Disordered" evidence="7">
    <location>
        <begin position="526"/>
        <end position="545"/>
    </location>
</feature>
<feature type="region of interest" description="Disordered" evidence="7">
    <location>
        <begin position="1263"/>
        <end position="1285"/>
    </location>
</feature>
<evidence type="ECO:0000256" key="2">
    <source>
        <dbReference type="ARBA" id="ARBA00022723"/>
    </source>
</evidence>
<feature type="compositionally biased region" description="Polar residues" evidence="7">
    <location>
        <begin position="85"/>
        <end position="101"/>
    </location>
</feature>
<feature type="domain" description="C2H2-type" evidence="8">
    <location>
        <begin position="370"/>
        <end position="397"/>
    </location>
</feature>
<dbReference type="InterPro" id="IPR013087">
    <property type="entry name" value="Znf_C2H2_type"/>
</dbReference>
<dbReference type="InterPro" id="IPR036236">
    <property type="entry name" value="Znf_C2H2_sf"/>
</dbReference>
<dbReference type="PROSITE" id="PS50157">
    <property type="entry name" value="ZINC_FINGER_C2H2_2"/>
    <property type="match status" value="2"/>
</dbReference>
<dbReference type="OrthoDB" id="8669871at2759"/>
<organism evidence="9 10">
    <name type="scientific">Clupea harengus</name>
    <name type="common">Atlantic herring</name>
    <dbReference type="NCBI Taxonomy" id="7950"/>
    <lineage>
        <taxon>Eukaryota</taxon>
        <taxon>Metazoa</taxon>
        <taxon>Chordata</taxon>
        <taxon>Craniata</taxon>
        <taxon>Vertebrata</taxon>
        <taxon>Euteleostomi</taxon>
        <taxon>Actinopterygii</taxon>
        <taxon>Neopterygii</taxon>
        <taxon>Teleostei</taxon>
        <taxon>Clupei</taxon>
        <taxon>Clupeiformes</taxon>
        <taxon>Clupeoidei</taxon>
        <taxon>Clupeidae</taxon>
        <taxon>Clupea</taxon>
    </lineage>
</organism>
<dbReference type="RefSeq" id="XP_012694882.2">
    <property type="nucleotide sequence ID" value="XM_012839428.3"/>
</dbReference>
<dbReference type="GO" id="GO:0000981">
    <property type="term" value="F:DNA-binding transcription factor activity, RNA polymerase II-specific"/>
    <property type="evidence" value="ECO:0007669"/>
    <property type="project" value="TreeGrafter"/>
</dbReference>
<feature type="region of interest" description="Disordered" evidence="7">
    <location>
        <begin position="1"/>
        <end position="247"/>
    </location>
</feature>
<dbReference type="GO" id="GO:0005634">
    <property type="term" value="C:nucleus"/>
    <property type="evidence" value="ECO:0007669"/>
    <property type="project" value="UniProtKB-SubCell"/>
</dbReference>
<feature type="compositionally biased region" description="Polar residues" evidence="7">
    <location>
        <begin position="554"/>
        <end position="566"/>
    </location>
</feature>
<feature type="compositionally biased region" description="Basic and acidic residues" evidence="7">
    <location>
        <begin position="148"/>
        <end position="163"/>
    </location>
</feature>
<dbReference type="GO" id="GO:0060219">
    <property type="term" value="P:camera-type eye photoreceptor cell differentiation"/>
    <property type="evidence" value="ECO:0007669"/>
    <property type="project" value="Ensembl"/>
</dbReference>
<feature type="compositionally biased region" description="Acidic residues" evidence="7">
    <location>
        <begin position="197"/>
        <end position="206"/>
    </location>
</feature>
<sequence>MADIKSKAEEDKEGDPASDRPWCLQNLPSPTVQSKATGLSSDSEYRPFNGPQPEPASPSGEIINGSPSHSTREGQPQLLEDTDGDSTSGSGPNSPEDTPQLSPKFPTGPQLDKISSGKDRVTEEILFVKTKPPYIKAEEASASEAASESDHSDFELPRQEVPRNRSLNEPTGQNRVGKGGTGARSLWDFGSESSESSSEDCEEDLTWEPQSEFMHFLMSSPKKTEPSPPSQSRRKRKLNAVDRAGDGGFVPLAKQSLTYDCSDDNDMVVSKEHNIRRKPNAKSPVVPHLDCSDGAEDMKEHFMKRKCHEGTDTESAKPNHVSAELVSDPDGEPLFFPCTKCNVNFKEKAHLHRHMLHHQAPPNVNVPRPYICRECGRSFRDGSALQKHMVIHQARRERLMEEIKGLSELQDEGRQARLQCPQCVFGTDCAKTFVQHAKTHEKDKRYYCCESCSHMAATPQELEAHRCTAHHTNNVSTHARHPGGREDVKTGTNRITLLHCNICPFSTQNRNILKKHTELIHRQPYFGNEDDEDEGKPVSRVAEPNKLGLDLRRLTSQAKPGNSRLSQLKPKLNSETPAERRGGAPPVWSGGIADLCVQNRVSQKARKGFSLPLFKWTFGGSTNKLSSSLPRLDKPSKLSPPPTARIDVTRSLLHDEEGNQKCAGLRPEDREKTKHTSDSEAYSDAKTDRIHQNHKCDPNSDIPSGRELLFQPVPHRTLSKRKMSIPYHNTLKPKAEPISPVLTEDEEEEDDDDEEDDEYDDEEDSLDFRDYSSTFLDSSESQRNHFMSTKPLYLPRSRLPIRKDILHSNGSEDEEESDCDDIHDLIIKEECEETAVSLDVPSAESIHGSFSERQGPPAFTSDRKSCPYCPALFESGVGLSNHVRGHLHRVGLSYDARHMVSPEQVASQDRQPRIRRKAPSTNSRRLKKAVDKPESQTEHTCPLCWGWFDTRTGLSNHVRGHLKRIGRGLGSGDPGSSTRSPLCILNELLRDKTEHRSLLGLLGRRPSHTRPFVSQKFAGSDGLFLTPTGIPIKVQHSRAQVGVGGGGESKSRLWFGEERTESKRREKKVEEEEIRVEDHGGVDGAPSSTLVELLRRRKQEQEMRERHQTHARRQLPISPARESVARLAVLKPDPGWSQGKTDVKKVCIHCNATFHSAVSLSNHLRAYARRKRAALLEGTTYDCKQKKPRSRPGPKKKMFSLPHSPEEIYRLTCRFCDLVFQGPLSVQEDWIKHLQRHLMHTSVPHTGAAMVEVTAVCKELPPPPPPERLVLPRQHTPLQVPPTVS</sequence>
<keyword evidence="3 6" id="KW-0863">Zinc-finger</keyword>
<dbReference type="GO" id="GO:0000978">
    <property type="term" value="F:RNA polymerase II cis-regulatory region sequence-specific DNA binding"/>
    <property type="evidence" value="ECO:0007669"/>
    <property type="project" value="TreeGrafter"/>
</dbReference>
<dbReference type="Gene3D" id="3.30.160.60">
    <property type="entry name" value="Classic Zinc Finger"/>
    <property type="match status" value="1"/>
</dbReference>
<accession>A0A6P3WC33</accession>
<dbReference type="Proteomes" id="UP000515152">
    <property type="component" value="Chromosome 10"/>
</dbReference>
<evidence type="ECO:0000313" key="10">
    <source>
        <dbReference type="RefSeq" id="XP_012694882.2"/>
    </source>
</evidence>
<comment type="subcellular location">
    <subcellularLocation>
        <location evidence="1">Nucleus</location>
    </subcellularLocation>
</comment>
<feature type="compositionally biased region" description="Polar residues" evidence="7">
    <location>
        <begin position="165"/>
        <end position="174"/>
    </location>
</feature>
<dbReference type="PANTHER" id="PTHR24396">
    <property type="entry name" value="ZINC FINGER PROTEIN"/>
    <property type="match status" value="1"/>
</dbReference>
<feature type="region of interest" description="Disordered" evidence="7">
    <location>
        <begin position="552"/>
        <end position="588"/>
    </location>
</feature>
<dbReference type="InterPro" id="IPR051643">
    <property type="entry name" value="Transcr_Reg_ZincFinger"/>
</dbReference>
<feature type="compositionally biased region" description="Polar residues" evidence="7">
    <location>
        <begin position="26"/>
        <end position="42"/>
    </location>
</feature>
<dbReference type="GO" id="GO:0008270">
    <property type="term" value="F:zinc ion binding"/>
    <property type="evidence" value="ECO:0007669"/>
    <property type="project" value="UniProtKB-KW"/>
</dbReference>
<protein>
    <submittedName>
        <fullName evidence="10">Zinc finger protein 644 isoform X1</fullName>
    </submittedName>
</protein>
<evidence type="ECO:0000256" key="4">
    <source>
        <dbReference type="ARBA" id="ARBA00022833"/>
    </source>
</evidence>
<dbReference type="KEGG" id="char:105910700"/>
<feature type="region of interest" description="Disordered" evidence="7">
    <location>
        <begin position="901"/>
        <end position="934"/>
    </location>
</feature>
<feature type="compositionally biased region" description="Basic and acidic residues" evidence="7">
    <location>
        <begin position="1"/>
        <end position="18"/>
    </location>
</feature>
<dbReference type="PANTHER" id="PTHR24396:SF25">
    <property type="entry name" value="ZINC FINGER PROTEIN 644"/>
    <property type="match status" value="1"/>
</dbReference>
<evidence type="ECO:0000256" key="6">
    <source>
        <dbReference type="PROSITE-ProRule" id="PRU00042"/>
    </source>
</evidence>
<dbReference type="GeneID" id="105910700"/>
<evidence type="ECO:0000256" key="7">
    <source>
        <dbReference type="SAM" id="MobiDB-lite"/>
    </source>
</evidence>
<feature type="compositionally biased region" description="Acidic residues" evidence="7">
    <location>
        <begin position="743"/>
        <end position="765"/>
    </location>
</feature>
<name>A0A6P3WC33_CLUHA</name>